<accession>N0E2H8</accession>
<dbReference type="HOGENOM" id="CLU_2792619_0_0_11"/>
<dbReference type="EMBL" id="CAIZ01000154">
    <property type="protein sequence ID" value="CCH71148.1"/>
    <property type="molecule type" value="Genomic_DNA"/>
</dbReference>
<gene>
    <name evidence="1" type="ORF">BN10_810021</name>
</gene>
<dbReference type="eggNOG" id="ENOG5031HT7">
    <property type="taxonomic scope" value="Bacteria"/>
</dbReference>
<name>N0E2H8_9MICO</name>
<evidence type="ECO:0000313" key="1">
    <source>
        <dbReference type="EMBL" id="CCH71148.1"/>
    </source>
</evidence>
<evidence type="ECO:0000313" key="2">
    <source>
        <dbReference type="Proteomes" id="UP000013167"/>
    </source>
</evidence>
<comment type="caution">
    <text evidence="1">The sequence shown here is derived from an EMBL/GenBank/DDBJ whole genome shotgun (WGS) entry which is preliminary data.</text>
</comment>
<reference evidence="1 2" key="1">
    <citation type="journal article" date="2013" name="ISME J.">
        <title>A metabolic model for members of the genus Tetrasphaera involved in enhanced biological phosphorus removal.</title>
        <authorList>
            <person name="Kristiansen R."/>
            <person name="Nguyen H.T.T."/>
            <person name="Saunders A.M."/>
            <person name="Nielsen J.L."/>
            <person name="Wimmer R."/>
            <person name="Le V.Q."/>
            <person name="McIlroy S.J."/>
            <person name="Petrovski S."/>
            <person name="Seviour R.J."/>
            <person name="Calteau A."/>
            <person name="Nielsen K.L."/>
            <person name="Nielsen P.H."/>
        </authorList>
    </citation>
    <scope>NUCLEOTIDE SEQUENCE [LARGE SCALE GENOMIC DNA]</scope>
    <source>
        <strain evidence="1 2">Lp2</strain>
    </source>
</reference>
<protein>
    <submittedName>
        <fullName evidence="1">Uncharacterized protein</fullName>
    </submittedName>
</protein>
<dbReference type="AlphaFoldDB" id="N0E2H8"/>
<dbReference type="AntiFam" id="ANF00012">
    <property type="entry name" value="tRNA translation"/>
</dbReference>
<dbReference type="Proteomes" id="UP000013167">
    <property type="component" value="Unassembled WGS sequence"/>
</dbReference>
<proteinExistence type="predicted"/>
<organism evidence="1 2">
    <name type="scientific">Phycicoccus elongatus Lp2</name>
    <dbReference type="NCBI Taxonomy" id="1193181"/>
    <lineage>
        <taxon>Bacteria</taxon>
        <taxon>Bacillati</taxon>
        <taxon>Actinomycetota</taxon>
        <taxon>Actinomycetes</taxon>
        <taxon>Micrococcales</taxon>
        <taxon>Intrasporangiaceae</taxon>
        <taxon>Phycicoccus</taxon>
    </lineage>
</organism>
<keyword evidence="2" id="KW-1185">Reference proteome</keyword>
<sequence length="68" mass="7483">METGFEPVYAALQAAASPLGHSTIGGGKTLRADDRPRTGDLNLGKVALYQLSYIRASIRFPVWRARRH</sequence>